<dbReference type="Gene3D" id="1.10.510.10">
    <property type="entry name" value="Transferase(Phosphotransferase) domain 1"/>
    <property type="match status" value="1"/>
</dbReference>
<keyword evidence="6" id="KW-0547">Nucleotide-binding</keyword>
<dbReference type="PANTHER" id="PTHR45723">
    <property type="entry name" value="SERINE/THREONINE-PROTEIN KINASE RIO1"/>
    <property type="match status" value="1"/>
</dbReference>
<sequence>MKIPARLLPLLEEGLIDEVLSRLMSGKEADVFVVRCGDDVRCAKVYKEAAKRSFKQAVLYQEGRKSRSSRRSRAMEKGSKFGRAQQEETWHNAEVDALRKLAAAGVRVPTPYACVDGVLLMELVTDGEGDVAPRLSEVVLTREQAIEDHNALIGYVVKMLCAGIVHGDLSEFNILVDDYGPVIIDLPQAVDAAANNNAESMLLRDVNKLRDYYSEFAPELATTEYAKEMWALFESGDLKPNTVLTGEF</sequence>
<dbReference type="InterPro" id="IPR018935">
    <property type="entry name" value="RIO_kinase_CS"/>
</dbReference>
<gene>
    <name evidence="14" type="ORF">ABR85_02180</name>
</gene>
<dbReference type="SUPFAM" id="SSF56112">
    <property type="entry name" value="Protein kinase-like (PK-like)"/>
    <property type="match status" value="1"/>
</dbReference>
<dbReference type="GO" id="GO:0004674">
    <property type="term" value="F:protein serine/threonine kinase activity"/>
    <property type="evidence" value="ECO:0007669"/>
    <property type="project" value="UniProtKB-KW"/>
</dbReference>
<evidence type="ECO:0000256" key="7">
    <source>
        <dbReference type="ARBA" id="ARBA00022777"/>
    </source>
</evidence>
<evidence type="ECO:0000256" key="11">
    <source>
        <dbReference type="ARBA" id="ARBA00048679"/>
    </source>
</evidence>
<feature type="domain" description="RIO kinase" evidence="13">
    <location>
        <begin position="7"/>
        <end position="235"/>
    </location>
</feature>
<accession>A0A0R2SY39</accession>
<dbReference type="InterPro" id="IPR000687">
    <property type="entry name" value="RIO_kinase"/>
</dbReference>
<evidence type="ECO:0000256" key="4">
    <source>
        <dbReference type="ARBA" id="ARBA00022679"/>
    </source>
</evidence>
<evidence type="ECO:0000256" key="3">
    <source>
        <dbReference type="ARBA" id="ARBA00022527"/>
    </source>
</evidence>
<dbReference type="GO" id="GO:0005524">
    <property type="term" value="F:ATP binding"/>
    <property type="evidence" value="ECO:0007669"/>
    <property type="project" value="UniProtKB-KW"/>
</dbReference>
<reference evidence="14 15" key="1">
    <citation type="submission" date="2015-10" db="EMBL/GenBank/DDBJ databases">
        <title>Metagenome-Assembled Genomes uncover a global brackish microbiome.</title>
        <authorList>
            <person name="Hugerth L.W."/>
            <person name="Larsson J."/>
            <person name="Alneberg J."/>
            <person name="Lindh M.V."/>
            <person name="Legrand C."/>
            <person name="Pinhassi J."/>
            <person name="Andersson A.F."/>
        </authorList>
    </citation>
    <scope>NUCLEOTIDE SEQUENCE [LARGE SCALE GENOMIC DNA]</scope>
    <source>
        <strain evidence="14">BACL22 MAG-120619-bin3</strain>
    </source>
</reference>
<evidence type="ECO:0000256" key="2">
    <source>
        <dbReference type="ARBA" id="ARBA00012513"/>
    </source>
</evidence>
<keyword evidence="7 14" id="KW-0418">Kinase</keyword>
<evidence type="ECO:0000256" key="6">
    <source>
        <dbReference type="ARBA" id="ARBA00022741"/>
    </source>
</evidence>
<proteinExistence type="inferred from homology"/>
<dbReference type="InterPro" id="IPR018934">
    <property type="entry name" value="RIO_dom"/>
</dbReference>
<dbReference type="Gene3D" id="3.30.200.20">
    <property type="entry name" value="Phosphorylase Kinase, domain 1"/>
    <property type="match status" value="1"/>
</dbReference>
<dbReference type="InterPro" id="IPR048148">
    <property type="entry name" value="Prot_kin_PA4780"/>
</dbReference>
<evidence type="ECO:0000256" key="8">
    <source>
        <dbReference type="ARBA" id="ARBA00022840"/>
    </source>
</evidence>
<keyword evidence="8" id="KW-0067">ATP-binding</keyword>
<dbReference type="Pfam" id="PF01163">
    <property type="entry name" value="RIO1"/>
    <property type="match status" value="1"/>
</dbReference>
<evidence type="ECO:0000313" key="15">
    <source>
        <dbReference type="Proteomes" id="UP000051242"/>
    </source>
</evidence>
<dbReference type="SMART" id="SM00090">
    <property type="entry name" value="RIO"/>
    <property type="match status" value="1"/>
</dbReference>
<dbReference type="PROSITE" id="PS01245">
    <property type="entry name" value="RIO1"/>
    <property type="match status" value="1"/>
</dbReference>
<feature type="region of interest" description="Disordered" evidence="12">
    <location>
        <begin position="65"/>
        <end position="86"/>
    </location>
</feature>
<keyword evidence="9" id="KW-0460">Magnesium</keyword>
<keyword evidence="4" id="KW-0808">Transferase</keyword>
<evidence type="ECO:0000256" key="9">
    <source>
        <dbReference type="ARBA" id="ARBA00022842"/>
    </source>
</evidence>
<keyword evidence="5" id="KW-0479">Metal-binding</keyword>
<evidence type="ECO:0000256" key="10">
    <source>
        <dbReference type="ARBA" id="ARBA00047899"/>
    </source>
</evidence>
<comment type="caution">
    <text evidence="14">The sequence shown here is derived from an EMBL/GenBank/DDBJ whole genome shotgun (WGS) entry which is preliminary data.</text>
</comment>
<dbReference type="NCBIfam" id="NF041645">
    <property type="entry name" value="prot_kin_PA4780"/>
    <property type="match status" value="1"/>
</dbReference>
<protein>
    <recommendedName>
        <fullName evidence="2">non-specific serine/threonine protein kinase</fullName>
        <ecNumber evidence="2">2.7.11.1</ecNumber>
    </recommendedName>
</protein>
<dbReference type="GO" id="GO:0046872">
    <property type="term" value="F:metal ion binding"/>
    <property type="evidence" value="ECO:0007669"/>
    <property type="project" value="UniProtKB-KW"/>
</dbReference>
<feature type="non-terminal residue" evidence="14">
    <location>
        <position position="248"/>
    </location>
</feature>
<feature type="compositionally biased region" description="Basic and acidic residues" evidence="12">
    <location>
        <begin position="73"/>
        <end position="86"/>
    </location>
</feature>
<evidence type="ECO:0000259" key="13">
    <source>
        <dbReference type="SMART" id="SM00090"/>
    </source>
</evidence>
<evidence type="ECO:0000256" key="1">
    <source>
        <dbReference type="ARBA" id="ARBA00009196"/>
    </source>
</evidence>
<organism evidence="14 15">
    <name type="scientific">OM182 bacterium BACL3 MAG-120619-bin3</name>
    <dbReference type="NCBI Taxonomy" id="1655593"/>
    <lineage>
        <taxon>Bacteria</taxon>
        <taxon>Pseudomonadati</taxon>
        <taxon>Pseudomonadota</taxon>
        <taxon>Gammaproteobacteria</taxon>
        <taxon>OMG group</taxon>
        <taxon>OM182 clade</taxon>
    </lineage>
</organism>
<comment type="similarity">
    <text evidence="1">Belongs to the protein kinase superfamily. RIO-type Ser/Thr kinase family.</text>
</comment>
<name>A0A0R2SY39_9GAMM</name>
<dbReference type="InterPro" id="IPR051272">
    <property type="entry name" value="RIO-type_Ser/Thr_kinase"/>
</dbReference>
<dbReference type="InterPro" id="IPR011009">
    <property type="entry name" value="Kinase-like_dom_sf"/>
</dbReference>
<evidence type="ECO:0000313" key="14">
    <source>
        <dbReference type="EMBL" id="KRO79799.1"/>
    </source>
</evidence>
<dbReference type="Proteomes" id="UP000051242">
    <property type="component" value="Unassembled WGS sequence"/>
</dbReference>
<keyword evidence="3" id="KW-0723">Serine/threonine-protein kinase</keyword>
<comment type="catalytic activity">
    <reaction evidence="10">
        <text>L-threonyl-[protein] + ATP = O-phospho-L-threonyl-[protein] + ADP + H(+)</text>
        <dbReference type="Rhea" id="RHEA:46608"/>
        <dbReference type="Rhea" id="RHEA-COMP:11060"/>
        <dbReference type="Rhea" id="RHEA-COMP:11605"/>
        <dbReference type="ChEBI" id="CHEBI:15378"/>
        <dbReference type="ChEBI" id="CHEBI:30013"/>
        <dbReference type="ChEBI" id="CHEBI:30616"/>
        <dbReference type="ChEBI" id="CHEBI:61977"/>
        <dbReference type="ChEBI" id="CHEBI:456216"/>
        <dbReference type="EC" id="2.7.11.1"/>
    </reaction>
</comment>
<comment type="catalytic activity">
    <reaction evidence="11">
        <text>L-seryl-[protein] + ATP = O-phospho-L-seryl-[protein] + ADP + H(+)</text>
        <dbReference type="Rhea" id="RHEA:17989"/>
        <dbReference type="Rhea" id="RHEA-COMP:9863"/>
        <dbReference type="Rhea" id="RHEA-COMP:11604"/>
        <dbReference type="ChEBI" id="CHEBI:15378"/>
        <dbReference type="ChEBI" id="CHEBI:29999"/>
        <dbReference type="ChEBI" id="CHEBI:30616"/>
        <dbReference type="ChEBI" id="CHEBI:83421"/>
        <dbReference type="ChEBI" id="CHEBI:456216"/>
        <dbReference type="EC" id="2.7.11.1"/>
    </reaction>
</comment>
<dbReference type="EMBL" id="LICD01000140">
    <property type="protein sequence ID" value="KRO79799.1"/>
    <property type="molecule type" value="Genomic_DNA"/>
</dbReference>
<dbReference type="EC" id="2.7.11.1" evidence="2"/>
<evidence type="ECO:0000256" key="12">
    <source>
        <dbReference type="SAM" id="MobiDB-lite"/>
    </source>
</evidence>
<evidence type="ECO:0000256" key="5">
    <source>
        <dbReference type="ARBA" id="ARBA00022723"/>
    </source>
</evidence>
<dbReference type="AlphaFoldDB" id="A0A0R2SY39"/>